<proteinExistence type="predicted"/>
<dbReference type="AlphaFoldDB" id="A0AA88AC21"/>
<dbReference type="EMBL" id="BTGU01000027">
    <property type="protein sequence ID" value="GMN48172.1"/>
    <property type="molecule type" value="Genomic_DNA"/>
</dbReference>
<evidence type="ECO:0000313" key="2">
    <source>
        <dbReference type="Proteomes" id="UP001187192"/>
    </source>
</evidence>
<evidence type="ECO:0000313" key="1">
    <source>
        <dbReference type="EMBL" id="GMN48172.1"/>
    </source>
</evidence>
<organism evidence="1 2">
    <name type="scientific">Ficus carica</name>
    <name type="common">Common fig</name>
    <dbReference type="NCBI Taxonomy" id="3494"/>
    <lineage>
        <taxon>Eukaryota</taxon>
        <taxon>Viridiplantae</taxon>
        <taxon>Streptophyta</taxon>
        <taxon>Embryophyta</taxon>
        <taxon>Tracheophyta</taxon>
        <taxon>Spermatophyta</taxon>
        <taxon>Magnoliopsida</taxon>
        <taxon>eudicotyledons</taxon>
        <taxon>Gunneridae</taxon>
        <taxon>Pentapetalae</taxon>
        <taxon>rosids</taxon>
        <taxon>fabids</taxon>
        <taxon>Rosales</taxon>
        <taxon>Moraceae</taxon>
        <taxon>Ficeae</taxon>
        <taxon>Ficus</taxon>
    </lineage>
</organism>
<dbReference type="Proteomes" id="UP001187192">
    <property type="component" value="Unassembled WGS sequence"/>
</dbReference>
<keyword evidence="2" id="KW-1185">Reference proteome</keyword>
<gene>
    <name evidence="1" type="ORF">TIFTF001_017346</name>
</gene>
<comment type="caution">
    <text evidence="1">The sequence shown here is derived from an EMBL/GenBank/DDBJ whole genome shotgun (WGS) entry which is preliminary data.</text>
</comment>
<sequence length="78" mass="8642">MLRNTTKKASDNCLNESIIPDISLRYHYRAVQVLISVHEAIIMVGILNLTGEAKGVETDSSGFDLDRVARLLRLLEGS</sequence>
<accession>A0AA88AC21</accession>
<protein>
    <submittedName>
        <fullName evidence="1">Uncharacterized protein</fullName>
    </submittedName>
</protein>
<name>A0AA88AC21_FICCA</name>
<reference evidence="1" key="1">
    <citation type="submission" date="2023-07" db="EMBL/GenBank/DDBJ databases">
        <title>draft genome sequence of fig (Ficus carica).</title>
        <authorList>
            <person name="Takahashi T."/>
            <person name="Nishimura K."/>
        </authorList>
    </citation>
    <scope>NUCLEOTIDE SEQUENCE</scope>
</reference>